<comment type="similarity">
    <text evidence="1 4">Belongs to the glycosyl hydrolase 28 family.</text>
</comment>
<sequence length="444" mass="46572">MTKDRAVLVEATGGDATAVLQAAIDRTSAEGGGVVRLLAGEHVAGGLCLRSGVELNLAEGAVLRPIPDYDAFAGTTVSVIAEKSDRGMIVARGARDVALTGPGRIAAGGGRFIVGEEAAMGTFVPAAHRPRVVVFESCRGVRLENLAVDDSPMWTLHLVDCEDVTVRKVRVSNNRRLPNTDGLVLDACRRALIEDVVISTADDGICLKTSAGPDGEAIGRCEDILVRRAEVASLSCALKVGTESFGDFSKIVFEDCRVVDSNRGLGLFSRDGGRIANVRFSRIDVDCRETPDGFWGSGEGLTVTVLDRRPGRRAGAVEDLVVEDITGRMQGAIALVSASEAGIRNVSLARIRLAQTPGDLGTALRYDMRPTGADLAPAPNAAGRANAWTLGADGRVVGLVDYPGGLPAVFVKGVEGLSTEDVVIGRPEPLPAGWNSADIVRQAR</sequence>
<dbReference type="InterPro" id="IPR051801">
    <property type="entry name" value="GH28_Enzymes"/>
</dbReference>
<dbReference type="Gene3D" id="2.160.20.10">
    <property type="entry name" value="Single-stranded right-handed beta-helix, Pectin lyase-like"/>
    <property type="match status" value="1"/>
</dbReference>
<dbReference type="InterPro" id="IPR012334">
    <property type="entry name" value="Pectin_lyas_fold"/>
</dbReference>
<name>A0A212LFU7_9HYPH</name>
<dbReference type="Pfam" id="PF00295">
    <property type="entry name" value="Glyco_hydro_28"/>
    <property type="match status" value="1"/>
</dbReference>
<keyword evidence="3 4" id="KW-0326">Glycosidase</keyword>
<dbReference type="AlphaFoldDB" id="A0A212LFU7"/>
<dbReference type="InterPro" id="IPR000743">
    <property type="entry name" value="Glyco_hydro_28"/>
</dbReference>
<proteinExistence type="inferred from homology"/>
<dbReference type="EMBL" id="FMJD01000008">
    <property type="protein sequence ID" value="SCM76259.1"/>
    <property type="molecule type" value="Genomic_DNA"/>
</dbReference>
<dbReference type="PANTHER" id="PTHR31339:SF9">
    <property type="entry name" value="PLASMIN AND FIBRONECTIN-BINDING PROTEIN A"/>
    <property type="match status" value="1"/>
</dbReference>
<dbReference type="SUPFAM" id="SSF51126">
    <property type="entry name" value="Pectin lyase-like"/>
    <property type="match status" value="1"/>
</dbReference>
<organism evidence="5">
    <name type="scientific">uncultured Pleomorphomonas sp</name>
    <dbReference type="NCBI Taxonomy" id="442121"/>
    <lineage>
        <taxon>Bacteria</taxon>
        <taxon>Pseudomonadati</taxon>
        <taxon>Pseudomonadota</taxon>
        <taxon>Alphaproteobacteria</taxon>
        <taxon>Hyphomicrobiales</taxon>
        <taxon>Pleomorphomonadaceae</taxon>
        <taxon>Pleomorphomonas</taxon>
        <taxon>environmental samples</taxon>
    </lineage>
</organism>
<gene>
    <name evidence="5" type="ORF">KL86PLE_40064</name>
</gene>
<dbReference type="GO" id="GO:0004650">
    <property type="term" value="F:polygalacturonase activity"/>
    <property type="evidence" value="ECO:0007669"/>
    <property type="project" value="InterPro"/>
</dbReference>
<dbReference type="RefSeq" id="WP_288196481.1">
    <property type="nucleotide sequence ID" value="NZ_LT608334.1"/>
</dbReference>
<evidence type="ECO:0000256" key="3">
    <source>
        <dbReference type="ARBA" id="ARBA00023295"/>
    </source>
</evidence>
<dbReference type="PANTHER" id="PTHR31339">
    <property type="entry name" value="PECTIN LYASE-RELATED"/>
    <property type="match status" value="1"/>
</dbReference>
<dbReference type="InterPro" id="IPR006626">
    <property type="entry name" value="PbH1"/>
</dbReference>
<dbReference type="SMART" id="SM00710">
    <property type="entry name" value="PbH1"/>
    <property type="match status" value="3"/>
</dbReference>
<reference evidence="5" key="1">
    <citation type="submission" date="2016-08" db="EMBL/GenBank/DDBJ databases">
        <authorList>
            <person name="Seilhamer J.J."/>
        </authorList>
    </citation>
    <scope>NUCLEOTIDE SEQUENCE</scope>
    <source>
        <strain evidence="5">86</strain>
    </source>
</reference>
<keyword evidence="2 4" id="KW-0378">Hydrolase</keyword>
<evidence type="ECO:0000256" key="2">
    <source>
        <dbReference type="ARBA" id="ARBA00022801"/>
    </source>
</evidence>
<dbReference type="InterPro" id="IPR011050">
    <property type="entry name" value="Pectin_lyase_fold/virulence"/>
</dbReference>
<evidence type="ECO:0000256" key="1">
    <source>
        <dbReference type="ARBA" id="ARBA00008834"/>
    </source>
</evidence>
<accession>A0A212LFU7</accession>
<evidence type="ECO:0000313" key="5">
    <source>
        <dbReference type="EMBL" id="SCM76259.1"/>
    </source>
</evidence>
<dbReference type="GO" id="GO:0005975">
    <property type="term" value="P:carbohydrate metabolic process"/>
    <property type="evidence" value="ECO:0007669"/>
    <property type="project" value="InterPro"/>
</dbReference>
<evidence type="ECO:0000256" key="4">
    <source>
        <dbReference type="RuleBase" id="RU361169"/>
    </source>
</evidence>
<dbReference type="EC" id="3.2.1.-" evidence="5"/>
<protein>
    <submittedName>
        <fullName evidence="5">Putative polygalacturonase</fullName>
        <ecNumber evidence="5">3.2.1.-</ecNumber>
    </submittedName>
</protein>